<dbReference type="AlphaFoldDB" id="A0A177DI57"/>
<dbReference type="VEuPathDB" id="FungiDB:CC77DRAFT_198541"/>
<dbReference type="Proteomes" id="UP000077248">
    <property type="component" value="Unassembled WGS sequence"/>
</dbReference>
<reference evidence="1 2" key="1">
    <citation type="submission" date="2016-05" db="EMBL/GenBank/DDBJ databases">
        <title>Comparative analysis of secretome profiles of manganese(II)-oxidizing ascomycete fungi.</title>
        <authorList>
            <consortium name="DOE Joint Genome Institute"/>
            <person name="Zeiner C.A."/>
            <person name="Purvine S.O."/>
            <person name="Zink E.M."/>
            <person name="Wu S."/>
            <person name="Pasa-Tolic L."/>
            <person name="Chaput D.L."/>
            <person name="Haridas S."/>
            <person name="Grigoriev I.V."/>
            <person name="Santelli C.M."/>
            <person name="Hansel C.M."/>
        </authorList>
    </citation>
    <scope>NUCLEOTIDE SEQUENCE [LARGE SCALE GENOMIC DNA]</scope>
    <source>
        <strain evidence="1 2">SRC1lrK2f</strain>
    </source>
</reference>
<protein>
    <submittedName>
        <fullName evidence="1">Uncharacterized protein</fullName>
    </submittedName>
</protein>
<dbReference type="GeneID" id="29116170"/>
<dbReference type="KEGG" id="aalt:CC77DRAFT_198541"/>
<proteinExistence type="predicted"/>
<name>A0A177DI57_ALTAL</name>
<gene>
    <name evidence="1" type="ORF">CC77DRAFT_198541</name>
</gene>
<dbReference type="EMBL" id="KV441483">
    <property type="protein sequence ID" value="OAG18519.1"/>
    <property type="molecule type" value="Genomic_DNA"/>
</dbReference>
<accession>A0A177DI57</accession>
<evidence type="ECO:0000313" key="2">
    <source>
        <dbReference type="Proteomes" id="UP000077248"/>
    </source>
</evidence>
<keyword evidence="2" id="KW-1185">Reference proteome</keyword>
<sequence>MSVHVPSEDCSLLEAQRRCTAWLCRTQPSRHETIVVQLAHFRAITAQTSASFGTDGDHQVALAAASTSTTALREMIKDHGEHASRRFHFVRQTLDSFPAATTRESLGQVPWCTVCASRGTRDKEVKQGAPITNGDPNGSLLSSVNLLIYAFSYVTFFCDMIRSDRDANASGHSTDVQVKRSLAAL</sequence>
<dbReference type="RefSeq" id="XP_018383940.1">
    <property type="nucleotide sequence ID" value="XM_018530576.1"/>
</dbReference>
<organism evidence="1 2">
    <name type="scientific">Alternaria alternata</name>
    <name type="common">Alternaria rot fungus</name>
    <name type="synonym">Torula alternata</name>
    <dbReference type="NCBI Taxonomy" id="5599"/>
    <lineage>
        <taxon>Eukaryota</taxon>
        <taxon>Fungi</taxon>
        <taxon>Dikarya</taxon>
        <taxon>Ascomycota</taxon>
        <taxon>Pezizomycotina</taxon>
        <taxon>Dothideomycetes</taxon>
        <taxon>Pleosporomycetidae</taxon>
        <taxon>Pleosporales</taxon>
        <taxon>Pleosporineae</taxon>
        <taxon>Pleosporaceae</taxon>
        <taxon>Alternaria</taxon>
        <taxon>Alternaria sect. Alternaria</taxon>
        <taxon>Alternaria alternata complex</taxon>
    </lineage>
</organism>
<evidence type="ECO:0000313" key="1">
    <source>
        <dbReference type="EMBL" id="OAG18519.1"/>
    </source>
</evidence>